<dbReference type="EMBL" id="JANDHW010000005">
    <property type="protein sequence ID" value="MCP9611786.1"/>
    <property type="molecule type" value="Genomic_DNA"/>
</dbReference>
<feature type="chain" id="PRO_5045997237" evidence="1">
    <location>
        <begin position="21"/>
        <end position="190"/>
    </location>
</feature>
<dbReference type="InterPro" id="IPR032252">
    <property type="entry name" value="DUF4827"/>
</dbReference>
<proteinExistence type="predicted"/>
<evidence type="ECO:0000256" key="1">
    <source>
        <dbReference type="SAM" id="SignalP"/>
    </source>
</evidence>
<evidence type="ECO:0000313" key="3">
    <source>
        <dbReference type="Proteomes" id="UP001205603"/>
    </source>
</evidence>
<name>A0ABT1MIU4_9BACT</name>
<keyword evidence="1" id="KW-0732">Signal</keyword>
<gene>
    <name evidence="2" type="ORF">NMU02_06750</name>
</gene>
<protein>
    <submittedName>
        <fullName evidence="2">DUF4827 domain-containing protein</fullName>
    </submittedName>
</protein>
<keyword evidence="3" id="KW-1185">Reference proteome</keyword>
<dbReference type="Gene3D" id="3.10.50.40">
    <property type="match status" value="1"/>
</dbReference>
<organism evidence="2 3">
    <name type="scientific">Coprobacter tertius</name>
    <dbReference type="NCBI Taxonomy" id="2944915"/>
    <lineage>
        <taxon>Bacteria</taxon>
        <taxon>Pseudomonadati</taxon>
        <taxon>Bacteroidota</taxon>
        <taxon>Bacteroidia</taxon>
        <taxon>Bacteroidales</taxon>
        <taxon>Barnesiellaceae</taxon>
        <taxon>Coprobacter</taxon>
    </lineage>
</organism>
<evidence type="ECO:0000313" key="2">
    <source>
        <dbReference type="EMBL" id="MCP9611786.1"/>
    </source>
</evidence>
<comment type="caution">
    <text evidence="2">The sequence shown here is derived from an EMBL/GenBank/DDBJ whole genome shotgun (WGS) entry which is preliminary data.</text>
</comment>
<dbReference type="Pfam" id="PF16109">
    <property type="entry name" value="DUF4827"/>
    <property type="match status" value="1"/>
</dbReference>
<dbReference type="PROSITE" id="PS51257">
    <property type="entry name" value="PROKAR_LIPOPROTEIN"/>
    <property type="match status" value="1"/>
</dbReference>
<feature type="signal peptide" evidence="1">
    <location>
        <begin position="1"/>
        <end position="20"/>
    </location>
</feature>
<accession>A0ABT1MIU4</accession>
<dbReference type="InterPro" id="IPR046357">
    <property type="entry name" value="PPIase_dom_sf"/>
</dbReference>
<reference evidence="2 3" key="1">
    <citation type="submission" date="2022-07" db="EMBL/GenBank/DDBJ databases">
        <title>Fecal culturing of patients with breast cancer.</title>
        <authorList>
            <person name="Teng N.M.Y."/>
            <person name="Kiu R."/>
            <person name="Evans R."/>
            <person name="Baker D.J."/>
            <person name="Zenner C."/>
            <person name="Robinson S.D."/>
            <person name="Hall L.J."/>
        </authorList>
    </citation>
    <scope>NUCLEOTIDE SEQUENCE [LARGE SCALE GENOMIC DNA]</scope>
    <source>
        <strain evidence="2 3">LH1063</strain>
    </source>
</reference>
<dbReference type="Proteomes" id="UP001205603">
    <property type="component" value="Unassembled WGS sequence"/>
</dbReference>
<dbReference type="RefSeq" id="WP_255026807.1">
    <property type="nucleotide sequence ID" value="NZ_JANDHW010000005.1"/>
</dbReference>
<sequence length="190" mass="21403">MKIKFFYNVFLLGMAVLAFSSCGKDKTYAEKLKDEKNAINKYLDSNGYRVADIPANLDDLETTNGDWNSNSAPFYRLEDGVYMQVVSKGDMENRFQTGERVYLWFDRLNLLAWASDPDTQRSGNKTIYAGEYFDYGNSSSSLGAGIEKPIDYLGRNSKANVIVPSKQGSSEEAASVIPFLWSVEYREGKN</sequence>